<accession>A0A4Q9B855</accession>
<gene>
    <name evidence="3" type="ORF">ETP66_04425</name>
</gene>
<organism evidence="3 4">
    <name type="scientific">Thermus thermamylovorans</name>
    <dbReference type="NCBI Taxonomy" id="2509362"/>
    <lineage>
        <taxon>Bacteria</taxon>
        <taxon>Thermotogati</taxon>
        <taxon>Deinococcota</taxon>
        <taxon>Deinococci</taxon>
        <taxon>Thermales</taxon>
        <taxon>Thermaceae</taxon>
        <taxon>Thermus</taxon>
    </lineage>
</organism>
<keyword evidence="1" id="KW-0472">Membrane</keyword>
<feature type="transmembrane region" description="Helical" evidence="1">
    <location>
        <begin position="359"/>
        <end position="379"/>
    </location>
</feature>
<feature type="transmembrane region" description="Helical" evidence="1">
    <location>
        <begin position="460"/>
        <end position="485"/>
    </location>
</feature>
<dbReference type="PANTHER" id="PTHR32063:SF0">
    <property type="entry name" value="SWARMING MOTILITY PROTEIN SWRC"/>
    <property type="match status" value="1"/>
</dbReference>
<proteinExistence type="predicted"/>
<feature type="transmembrane region" description="Helical" evidence="1">
    <location>
        <begin position="1029"/>
        <end position="1048"/>
    </location>
</feature>
<feature type="transmembrane region" description="Helical" evidence="1">
    <location>
        <begin position="424"/>
        <end position="448"/>
    </location>
</feature>
<feature type="transmembrane region" description="Helical" evidence="1">
    <location>
        <begin position="958"/>
        <end position="978"/>
    </location>
</feature>
<feature type="transmembrane region" description="Helical" evidence="1">
    <location>
        <begin position="539"/>
        <end position="557"/>
    </location>
</feature>
<feature type="transmembrane region" description="Helical" evidence="1">
    <location>
        <begin position="984"/>
        <end position="1009"/>
    </location>
</feature>
<keyword evidence="4" id="KW-1185">Reference proteome</keyword>
<evidence type="ECO:0000256" key="1">
    <source>
        <dbReference type="SAM" id="Phobius"/>
    </source>
</evidence>
<dbReference type="SUPFAM" id="SSF82693">
    <property type="entry name" value="Multidrug efflux transporter AcrB pore domain, PN1, PN2, PC1 and PC2 subdomains"/>
    <property type="match status" value="3"/>
</dbReference>
<dbReference type="AlphaFoldDB" id="A0A4Q9B855"/>
<dbReference type="Gene3D" id="1.20.1640.10">
    <property type="entry name" value="Multidrug efflux transporter AcrB transmembrane domain"/>
    <property type="match status" value="2"/>
</dbReference>
<evidence type="ECO:0000313" key="3">
    <source>
        <dbReference type="EMBL" id="TBH21027.1"/>
    </source>
</evidence>
<dbReference type="Gene3D" id="3.30.70.1440">
    <property type="entry name" value="Multidrug efflux transporter AcrB pore domain"/>
    <property type="match status" value="1"/>
</dbReference>
<dbReference type="EMBL" id="SIJL01000004">
    <property type="protein sequence ID" value="TBH21027.1"/>
    <property type="molecule type" value="Genomic_DNA"/>
</dbReference>
<name>A0A4Q9B855_9DEIN</name>
<dbReference type="RefSeq" id="WP_130841012.1">
    <property type="nucleotide sequence ID" value="NZ_SIJL01000004.1"/>
</dbReference>
<dbReference type="SUPFAM" id="SSF82714">
    <property type="entry name" value="Multidrug efflux transporter AcrB TolC docking domain, DN and DC subdomains"/>
    <property type="match status" value="2"/>
</dbReference>
<feature type="transmembrane region" description="Helical" evidence="1">
    <location>
        <begin position="386"/>
        <end position="404"/>
    </location>
</feature>
<dbReference type="Proteomes" id="UP000292858">
    <property type="component" value="Unassembled WGS sequence"/>
</dbReference>
<comment type="caution">
    <text evidence="3">The sequence shown here is derived from an EMBL/GenBank/DDBJ whole genome shotgun (WGS) entry which is preliminary data.</text>
</comment>
<feature type="domain" description="SSD" evidence="2">
    <location>
        <begin position="360"/>
        <end position="485"/>
    </location>
</feature>
<reference evidence="3 4" key="1">
    <citation type="submission" date="2019-02" db="EMBL/GenBank/DDBJ databases">
        <title>Thermus sp. a novel from hot spring.</title>
        <authorList>
            <person name="Zhao Z."/>
        </authorList>
    </citation>
    <scope>NUCLEOTIDE SEQUENCE [LARGE SCALE GENOMIC DNA]</scope>
    <source>
        <strain evidence="3 4">CFH 72773T</strain>
    </source>
</reference>
<protein>
    <submittedName>
        <fullName evidence="3">Efflux RND transporter permease subunit</fullName>
    </submittedName>
</protein>
<evidence type="ECO:0000259" key="2">
    <source>
        <dbReference type="PROSITE" id="PS50156"/>
    </source>
</evidence>
<feature type="transmembrane region" description="Helical" evidence="1">
    <location>
        <begin position="335"/>
        <end position="353"/>
    </location>
</feature>
<feature type="transmembrane region" description="Helical" evidence="1">
    <location>
        <begin position="14"/>
        <end position="32"/>
    </location>
</feature>
<feature type="transmembrane region" description="Helical" evidence="1">
    <location>
        <begin position="1060"/>
        <end position="1086"/>
    </location>
</feature>
<dbReference type="PROSITE" id="PS50156">
    <property type="entry name" value="SSD"/>
    <property type="match status" value="1"/>
</dbReference>
<dbReference type="Gene3D" id="3.30.2090.10">
    <property type="entry name" value="Multidrug efflux transporter AcrB TolC docking domain, DN and DC subdomains"/>
    <property type="match status" value="2"/>
</dbReference>
<dbReference type="OrthoDB" id="8270at2"/>
<dbReference type="Pfam" id="PF00873">
    <property type="entry name" value="ACR_tran"/>
    <property type="match status" value="2"/>
</dbReference>
<feature type="transmembrane region" description="Helical" evidence="1">
    <location>
        <begin position="598"/>
        <end position="615"/>
    </location>
</feature>
<evidence type="ECO:0000313" key="4">
    <source>
        <dbReference type="Proteomes" id="UP000292858"/>
    </source>
</evidence>
<dbReference type="InterPro" id="IPR001036">
    <property type="entry name" value="Acrflvin-R"/>
</dbReference>
<dbReference type="GO" id="GO:0005886">
    <property type="term" value="C:plasma membrane"/>
    <property type="evidence" value="ECO:0007669"/>
    <property type="project" value="TreeGrafter"/>
</dbReference>
<dbReference type="Gene3D" id="3.30.70.1320">
    <property type="entry name" value="Multidrug efflux transporter AcrB pore domain like"/>
    <property type="match status" value="1"/>
</dbReference>
<keyword evidence="1" id="KW-0812">Transmembrane</keyword>
<sequence length="1103" mass="118210">MRENRLVSFFVERFVFATALFLGVVLVGLLLGSRLGVELLPRFTFPVVAVTASYPGAGPEEVVEEVVRPLEDALATLAGVDQIGANAGEGFALIFVQFQQGVNVDQALVEVSQKVAAVRDRLPRDASAPVVQKFDPTAFPILFLALEGPGASLAELGRLAEEGVKPRLQQVPGVAEVRLAGAPREAIRVYLDPDRLRLFGVSPLQVSQAIGQAAVSLPLGSLEDGRRQILTLRSTPRTPEEVAEVLVDPVRGLRVRDLGRVSLEAEGAETLSRFNGRPVVQLAVVKTPEGNAVAVADGVLRQLAEIPLPEGYRILPAFDTTEAIRNAVRDTGREVLLASLAVALTVLLFLGQLNSVFSVLLAIPITLSGALLLFGVLGFTFNLLTLLALIVAVGIVVDDSIVVTENIDRYRKMGLPPKEAVIRGASEVSAAVGAATLSLLAVFLPISFLPGLIGDIFRQFALGVAAAIAVSYLEAFLFLTVRLAYLPDPEPPPLKEALRALRLLPQDLRFGFREAPRSPLFWALALGLAALLYRLQPPLALLALLTPLLAGLLRYGGRLFLDLLGALVRALWQGVQRGTDRVASGYVGLLDWTLGRPWLPLGLGLLFFASGLLLLPRIPFSFVAASDTGRLTVTLRLPEGTPLLVADGAVRRLEALFLADPAVKSVLATTGARTIGGLGAANPARGELQVTLRPKRERDPIRAVEARLQALGEEALRDFPGASLRVFAQTGPEAGDADLQLTLTAPSRALLEERVPRILEAIQTLPYVEEARSTLDGAGFERVFRPDPARLAQAGLTPQEVALTLRAYLAGVEAATARGGEREYPILVQADPLRVRSEGDLLALPIFSPARQAALPLSQVGRFTSEPAPTTLSRLNGGWSAGVNLFLRPEAPGQFQVQAEIRELLEGEGLLAGLSLVPTGIASLTQDLAELAPFAFALALVLNYLVIASQFNAWRFPLYLFLPVPLAVAGALWGVYLLGLGLDVISVLGLVILIGLVTKNAILLLDFTVRRLEATDLRTALLEAARLRFRPILMTTLTLLVISLPILLSLGEGTEYRRPLGAIILGGVSTSALLTLFVVPAAFYAFEGRRRAKRPREEAPALR</sequence>
<dbReference type="Gene3D" id="3.30.70.1430">
    <property type="entry name" value="Multidrug efflux transporter AcrB pore domain"/>
    <property type="match status" value="2"/>
</dbReference>
<dbReference type="InterPro" id="IPR027463">
    <property type="entry name" value="AcrB_DN_DC_subdom"/>
</dbReference>
<dbReference type="GO" id="GO:0042910">
    <property type="term" value="F:xenobiotic transmembrane transporter activity"/>
    <property type="evidence" value="ECO:0007669"/>
    <property type="project" value="TreeGrafter"/>
</dbReference>
<dbReference type="PRINTS" id="PR00702">
    <property type="entry name" value="ACRIFLAVINRP"/>
</dbReference>
<dbReference type="PANTHER" id="PTHR32063">
    <property type="match status" value="1"/>
</dbReference>
<dbReference type="InterPro" id="IPR000731">
    <property type="entry name" value="SSD"/>
</dbReference>
<feature type="transmembrane region" description="Helical" evidence="1">
    <location>
        <begin position="931"/>
        <end position="951"/>
    </location>
</feature>
<keyword evidence="1" id="KW-1133">Transmembrane helix</keyword>
<dbReference type="SUPFAM" id="SSF82866">
    <property type="entry name" value="Multidrug efflux transporter AcrB transmembrane domain"/>
    <property type="match status" value="2"/>
</dbReference>